<evidence type="ECO:0000313" key="3">
    <source>
        <dbReference type="Proteomes" id="UP000010469"/>
    </source>
</evidence>
<feature type="transmembrane region" description="Helical" evidence="1">
    <location>
        <begin position="25"/>
        <end position="50"/>
    </location>
</feature>
<name>L0A9V8_CALLD</name>
<keyword evidence="1" id="KW-1133">Transmembrane helix</keyword>
<sequence>MSLQALQQIFGTIVSHIPGVSANGLSYYIALAGMAILLTFVITGVIILLVKAFRATWNLTPSGFLKLLLTLGIILIIVGIVVP</sequence>
<keyword evidence="3" id="KW-1185">Reference proteome</keyword>
<keyword evidence="1" id="KW-0472">Membrane</keyword>
<evidence type="ECO:0000256" key="1">
    <source>
        <dbReference type="SAM" id="Phobius"/>
    </source>
</evidence>
<dbReference type="RefSeq" id="WP_015231738.1">
    <property type="nucleotide sequence ID" value="NC_019791.1"/>
</dbReference>
<accession>L0A9V8</accession>
<organism evidence="2 3">
    <name type="scientific">Caldisphaera lagunensis (strain DSM 15908 / JCM 11604 / ANMR 0165 / IC-154)</name>
    <dbReference type="NCBI Taxonomy" id="1056495"/>
    <lineage>
        <taxon>Archaea</taxon>
        <taxon>Thermoproteota</taxon>
        <taxon>Thermoprotei</taxon>
        <taxon>Acidilobales</taxon>
        <taxon>Caldisphaeraceae</taxon>
        <taxon>Caldisphaera</taxon>
    </lineage>
</organism>
<protein>
    <submittedName>
        <fullName evidence="2">Uncharacterized protein</fullName>
    </submittedName>
</protein>
<keyword evidence="1" id="KW-0812">Transmembrane</keyword>
<evidence type="ECO:0000313" key="2">
    <source>
        <dbReference type="EMBL" id="AFZ69840.1"/>
    </source>
</evidence>
<dbReference type="InParanoid" id="L0A9V8"/>
<reference evidence="3" key="1">
    <citation type="submission" date="2012-03" db="EMBL/GenBank/DDBJ databases">
        <title>Complete genome of Caldisphaera lagunensis DSM 15908.</title>
        <authorList>
            <person name="Lucas S."/>
            <person name="Copeland A."/>
            <person name="Lapidus A."/>
            <person name="Glavina del Rio T."/>
            <person name="Dalin E."/>
            <person name="Tice H."/>
            <person name="Bruce D."/>
            <person name="Goodwin L."/>
            <person name="Pitluck S."/>
            <person name="Peters L."/>
            <person name="Mikhailova N."/>
            <person name="Teshima H."/>
            <person name="Kyrpides N."/>
            <person name="Mavromatis K."/>
            <person name="Ivanova N."/>
            <person name="Brettin T."/>
            <person name="Detter J.C."/>
            <person name="Han C."/>
            <person name="Larimer F."/>
            <person name="Land M."/>
            <person name="Hauser L."/>
            <person name="Markowitz V."/>
            <person name="Cheng J.-F."/>
            <person name="Hugenholtz P."/>
            <person name="Woyke T."/>
            <person name="Wu D."/>
            <person name="Spring S."/>
            <person name="Schroeder M."/>
            <person name="Brambilla E."/>
            <person name="Klenk H.-P."/>
            <person name="Eisen J.A."/>
        </authorList>
    </citation>
    <scope>NUCLEOTIDE SEQUENCE [LARGE SCALE GENOMIC DNA]</scope>
    <source>
        <strain evidence="3">DSM 15908 / JCM 11604 / IC-154</strain>
    </source>
</reference>
<dbReference type="HOGENOM" id="CLU_191161_1_0_2"/>
<feature type="transmembrane region" description="Helical" evidence="1">
    <location>
        <begin position="62"/>
        <end position="82"/>
    </location>
</feature>
<dbReference type="Proteomes" id="UP000010469">
    <property type="component" value="Chromosome"/>
</dbReference>
<proteinExistence type="predicted"/>
<gene>
    <name evidence="2" type="ordered locus">Calag_0048</name>
</gene>
<dbReference type="AlphaFoldDB" id="L0A9V8"/>
<dbReference type="GeneID" id="14211308"/>
<dbReference type="STRING" id="1056495.Calag_0048"/>
<dbReference type="EMBL" id="CP003378">
    <property type="protein sequence ID" value="AFZ69840.1"/>
    <property type="molecule type" value="Genomic_DNA"/>
</dbReference>
<dbReference type="KEGG" id="clg:Calag_0048"/>